<dbReference type="EMBL" id="JAFBFI010000001">
    <property type="protein sequence ID" value="MBM7690771.1"/>
    <property type="molecule type" value="Genomic_DNA"/>
</dbReference>
<dbReference type="Pfam" id="PF19567">
    <property type="entry name" value="CpsB_CapC"/>
    <property type="match status" value="1"/>
</dbReference>
<keyword evidence="2 5" id="KW-0378">Hydrolase</keyword>
<dbReference type="InterPro" id="IPR016195">
    <property type="entry name" value="Pol/histidinol_Pase-like"/>
</dbReference>
<dbReference type="PANTHER" id="PTHR39181:SF1">
    <property type="entry name" value="TYROSINE-PROTEIN PHOSPHATASE YWQE"/>
    <property type="match status" value="1"/>
</dbReference>
<dbReference type="PIRSF" id="PIRSF016557">
    <property type="entry name" value="Caps_synth_CpsB"/>
    <property type="match status" value="1"/>
</dbReference>
<evidence type="ECO:0000313" key="6">
    <source>
        <dbReference type="EMBL" id="MBM7690771.1"/>
    </source>
</evidence>
<dbReference type="SUPFAM" id="SSF89550">
    <property type="entry name" value="PHP domain-like"/>
    <property type="match status" value="1"/>
</dbReference>
<reference evidence="6 7" key="1">
    <citation type="submission" date="2021-01" db="EMBL/GenBank/DDBJ databases">
        <title>Genomic Encyclopedia of Type Strains, Phase IV (KMG-IV): sequencing the most valuable type-strain genomes for metagenomic binning, comparative biology and taxonomic classification.</title>
        <authorList>
            <person name="Goeker M."/>
        </authorList>
    </citation>
    <scope>NUCLEOTIDE SEQUENCE [LARGE SCALE GENOMIC DNA]</scope>
    <source>
        <strain evidence="6 7">DSM 105482</strain>
    </source>
</reference>
<name>A0ABS2QC78_9BACI</name>
<dbReference type="Gene3D" id="3.20.20.140">
    <property type="entry name" value="Metal-dependent hydrolases"/>
    <property type="match status" value="1"/>
</dbReference>
<evidence type="ECO:0000256" key="5">
    <source>
        <dbReference type="PIRNR" id="PIRNR016557"/>
    </source>
</evidence>
<evidence type="ECO:0000256" key="3">
    <source>
        <dbReference type="ARBA" id="ARBA00022912"/>
    </source>
</evidence>
<comment type="caution">
    <text evidence="6">The sequence shown here is derived from an EMBL/GenBank/DDBJ whole genome shotgun (WGS) entry which is preliminary data.</text>
</comment>
<keyword evidence="3 5" id="KW-0904">Protein phosphatase</keyword>
<keyword evidence="7" id="KW-1185">Reference proteome</keyword>
<gene>
    <name evidence="6" type="ORF">JOC77_000174</name>
</gene>
<protein>
    <recommendedName>
        <fullName evidence="5">Tyrosine-protein phosphatase</fullName>
        <ecNumber evidence="5">3.1.3.48</ecNumber>
    </recommendedName>
</protein>
<accession>A0ABS2QC78</accession>
<comment type="similarity">
    <text evidence="1 5">Belongs to the metallo-dependent hydrolases superfamily. CpsB/CapC family.</text>
</comment>
<dbReference type="GO" id="GO:0004725">
    <property type="term" value="F:protein tyrosine phosphatase activity"/>
    <property type="evidence" value="ECO:0007669"/>
    <property type="project" value="UniProtKB-EC"/>
</dbReference>
<dbReference type="EC" id="3.1.3.48" evidence="5"/>
<evidence type="ECO:0000256" key="1">
    <source>
        <dbReference type="ARBA" id="ARBA00005750"/>
    </source>
</evidence>
<dbReference type="RefSeq" id="WP_204537454.1">
    <property type="nucleotide sequence ID" value="NZ_JAFBFI010000001.1"/>
</dbReference>
<dbReference type="InterPro" id="IPR016667">
    <property type="entry name" value="Caps_polysacc_synth_CpsB/CapC"/>
</dbReference>
<evidence type="ECO:0000256" key="2">
    <source>
        <dbReference type="ARBA" id="ARBA00022801"/>
    </source>
</evidence>
<organism evidence="6 7">
    <name type="scientific">Peribacillus deserti</name>
    <dbReference type="NCBI Taxonomy" id="673318"/>
    <lineage>
        <taxon>Bacteria</taxon>
        <taxon>Bacillati</taxon>
        <taxon>Bacillota</taxon>
        <taxon>Bacilli</taxon>
        <taxon>Bacillales</taxon>
        <taxon>Bacillaceae</taxon>
        <taxon>Peribacillus</taxon>
    </lineage>
</organism>
<proteinExistence type="inferred from homology"/>
<dbReference type="PANTHER" id="PTHR39181">
    <property type="entry name" value="TYROSINE-PROTEIN PHOSPHATASE YWQE"/>
    <property type="match status" value="1"/>
</dbReference>
<comment type="catalytic activity">
    <reaction evidence="4 5">
        <text>O-phospho-L-tyrosyl-[protein] + H2O = L-tyrosyl-[protein] + phosphate</text>
        <dbReference type="Rhea" id="RHEA:10684"/>
        <dbReference type="Rhea" id="RHEA-COMP:10136"/>
        <dbReference type="Rhea" id="RHEA-COMP:20101"/>
        <dbReference type="ChEBI" id="CHEBI:15377"/>
        <dbReference type="ChEBI" id="CHEBI:43474"/>
        <dbReference type="ChEBI" id="CHEBI:46858"/>
        <dbReference type="ChEBI" id="CHEBI:61978"/>
        <dbReference type="EC" id="3.1.3.48"/>
    </reaction>
</comment>
<dbReference type="Proteomes" id="UP000823486">
    <property type="component" value="Unassembled WGS sequence"/>
</dbReference>
<evidence type="ECO:0000256" key="4">
    <source>
        <dbReference type="ARBA" id="ARBA00051722"/>
    </source>
</evidence>
<evidence type="ECO:0000313" key="7">
    <source>
        <dbReference type="Proteomes" id="UP000823486"/>
    </source>
</evidence>
<sequence>MIDLHSHILPGIDDGADSLEESVELARLAVKEGIQTLYATPHHKNGSYENSRISILQSVDTLNQVLRDEQIPLRIMPGQEIRIHGEMAEEVEKAELLPIGIKEGQYLLVELPSGHVPAYTKKVLFDIQLQGITPIIVHPERNAEIIERPHVLFNLVDKGALTQVTASSLAGYFGKKIKRFSQELIAANLTHFIASDAHNIKNRSFNMVHAYDEIEKEFGIDMIYFFKENAESVLLGESVYKEMPQQIKTKKFLGIF</sequence>